<dbReference type="Pfam" id="PF16177">
    <property type="entry name" value="ACAS_N"/>
    <property type="match status" value="1"/>
</dbReference>
<dbReference type="SUPFAM" id="SSF56801">
    <property type="entry name" value="Acetyl-CoA synthetase-like"/>
    <property type="match status" value="1"/>
</dbReference>
<comment type="catalytic activity">
    <reaction evidence="9">
        <text>butanoate + ATP + CoA = butanoyl-CoA + AMP + diphosphate</text>
        <dbReference type="Rhea" id="RHEA:46172"/>
        <dbReference type="ChEBI" id="CHEBI:17968"/>
        <dbReference type="ChEBI" id="CHEBI:30616"/>
        <dbReference type="ChEBI" id="CHEBI:33019"/>
        <dbReference type="ChEBI" id="CHEBI:57287"/>
        <dbReference type="ChEBI" id="CHEBI:57371"/>
        <dbReference type="ChEBI" id="CHEBI:456215"/>
    </reaction>
    <physiologicalReaction direction="left-to-right" evidence="9">
        <dbReference type="Rhea" id="RHEA:46173"/>
    </physiologicalReaction>
</comment>
<evidence type="ECO:0000256" key="10">
    <source>
        <dbReference type="ARBA" id="ARBA00049004"/>
    </source>
</evidence>
<dbReference type="CTD" id="79611"/>
<proteinExistence type="inferred from homology"/>
<dbReference type="Proteomes" id="UP000515152">
    <property type="component" value="Chromosome 16"/>
</dbReference>
<feature type="domain" description="AMP-binding enzyme C-terminal" evidence="12">
    <location>
        <begin position="602"/>
        <end position="680"/>
    </location>
</feature>
<dbReference type="GO" id="GO:0005759">
    <property type="term" value="C:mitochondrial matrix"/>
    <property type="evidence" value="ECO:0007669"/>
    <property type="project" value="UniProtKB-ARBA"/>
</dbReference>
<dbReference type="InterPro" id="IPR000873">
    <property type="entry name" value="AMP-dep_synth/lig_dom"/>
</dbReference>
<dbReference type="FunFam" id="3.40.50.12780:FF:000011">
    <property type="entry name" value="Acetyl-coenzyme A synthetase 2-like, mitochondrial"/>
    <property type="match status" value="1"/>
</dbReference>
<dbReference type="EC" id="6.2.1.17" evidence="3"/>
<dbReference type="InterPro" id="IPR042099">
    <property type="entry name" value="ANL_N_sf"/>
</dbReference>
<sequence length="723" mass="80223">MRITEVRLFQTLRLTSLHVKNAVTTQVRQVRHFGSHDLGSRRTLWRTGQTSGHFGCVTSPLQTPCKPFVYLHSGKRHFYKRQCIHSFSTRNAYDDAFTTARDNPEKFWSEAAQNIVWFEPWHQTLDKTDIVLPKWFVGGKLNVCYNAVDRHVESGRGNQPAIIYDSPVTNTKLIWTYKQLQEEVSRLAGVLVRNGVKKGDLVVIYMPMVPQAMFAMLACARIGATHSLIFGGFASKELSARIDHAKPKMIVTASFGIEPGRRVEYIPLVEKALELSSHKPSKVLIFSRPNMERVAMHPDLSLDWDEEMAKAQPHACVPLPADHPLYILYTSGTTGAPKGIVRDTAGYAVMLNWTMSNVYGLSPGEVWWAASDLGWVVGHSYICYAPLLHGNTTIIYEGKPVGTPDSGAFFRVLSEHGVSSMFTAPTAIRAIRQQDPQAARGTQYPLHRLRSLFLAGERCDVETLDWAQKIFRVPVLDHWWQTESGSAITASCLGLECSVSPPAGQAGKPVPGYDVTVIDDDMQVVEPRILGNIVVKLPLPPGAALSLWRNADLFRKLYFTRFTGYYDTMDAGFVDEEGFLYIMSRSDDVINVAGHRLSAGALEESVLLHAGIADCAVVGLEDSLKGHVPLALCVLRSDCQKSQEEVVKEIVSVVRETIGPVAAFRNVLFVTGLPKTRSGKIPRSSLANLVNGKPYKITPTIEDPGVYKDIEKAVQENQRGHGQ</sequence>
<dbReference type="InterPro" id="IPR025110">
    <property type="entry name" value="AMP-bd_C"/>
</dbReference>
<dbReference type="InterPro" id="IPR032387">
    <property type="entry name" value="ACAS_N"/>
</dbReference>
<comment type="catalytic activity">
    <reaction evidence="1">
        <text>acetate + ATP + CoA = acetyl-CoA + AMP + diphosphate</text>
        <dbReference type="Rhea" id="RHEA:23176"/>
        <dbReference type="ChEBI" id="CHEBI:30089"/>
        <dbReference type="ChEBI" id="CHEBI:30616"/>
        <dbReference type="ChEBI" id="CHEBI:33019"/>
        <dbReference type="ChEBI" id="CHEBI:57287"/>
        <dbReference type="ChEBI" id="CHEBI:57288"/>
        <dbReference type="ChEBI" id="CHEBI:456215"/>
        <dbReference type="EC" id="6.2.1.1"/>
    </reaction>
    <physiologicalReaction direction="left-to-right" evidence="1">
        <dbReference type="Rhea" id="RHEA:23177"/>
    </physiologicalReaction>
</comment>
<organism evidence="14 15">
    <name type="scientific">Clupea harengus</name>
    <name type="common">Atlantic herring</name>
    <dbReference type="NCBI Taxonomy" id="7950"/>
    <lineage>
        <taxon>Eukaryota</taxon>
        <taxon>Metazoa</taxon>
        <taxon>Chordata</taxon>
        <taxon>Craniata</taxon>
        <taxon>Vertebrata</taxon>
        <taxon>Euteleostomi</taxon>
        <taxon>Actinopterygii</taxon>
        <taxon>Neopterygii</taxon>
        <taxon>Teleostei</taxon>
        <taxon>Clupei</taxon>
        <taxon>Clupeiformes</taxon>
        <taxon>Clupeoidei</taxon>
        <taxon>Clupeidae</taxon>
        <taxon>Clupea</taxon>
    </lineage>
</organism>
<evidence type="ECO:0000256" key="7">
    <source>
        <dbReference type="ARBA" id="ARBA00040004"/>
    </source>
</evidence>
<keyword evidence="14" id="KW-1185">Reference proteome</keyword>
<evidence type="ECO:0000256" key="2">
    <source>
        <dbReference type="ARBA" id="ARBA00006432"/>
    </source>
</evidence>
<reference evidence="15" key="1">
    <citation type="submission" date="2025-08" db="UniProtKB">
        <authorList>
            <consortium name="RefSeq"/>
        </authorList>
    </citation>
    <scope>IDENTIFICATION</scope>
</reference>
<comment type="similarity">
    <text evidence="2">Belongs to the ATP-dependent AMP-binding enzyme family.</text>
</comment>
<evidence type="ECO:0000259" key="12">
    <source>
        <dbReference type="Pfam" id="PF13193"/>
    </source>
</evidence>
<evidence type="ECO:0000259" key="11">
    <source>
        <dbReference type="Pfam" id="PF00501"/>
    </source>
</evidence>
<dbReference type="GeneID" id="105912390"/>
<dbReference type="GO" id="GO:0003987">
    <property type="term" value="F:acetate-CoA ligase activity"/>
    <property type="evidence" value="ECO:0007669"/>
    <property type="project" value="UniProtKB-EC"/>
</dbReference>
<dbReference type="PANTHER" id="PTHR43347:SF3">
    <property type="entry name" value="ACYL-COA SYNTHETASE SHORT-CHAIN FAMILY MEMBER 3, MITOCHONDRIAL"/>
    <property type="match status" value="1"/>
</dbReference>
<dbReference type="Pfam" id="PF13193">
    <property type="entry name" value="AMP-binding_C"/>
    <property type="match status" value="1"/>
</dbReference>
<evidence type="ECO:0000259" key="13">
    <source>
        <dbReference type="Pfam" id="PF16177"/>
    </source>
</evidence>
<feature type="domain" description="Acetyl-coenzyme A synthetase N-terminal" evidence="13">
    <location>
        <begin position="93"/>
        <end position="147"/>
    </location>
</feature>
<dbReference type="FunFam" id="3.30.300.30:FF:000017">
    <property type="entry name" value="Acyl-CoA synthetase short-chain family member 3"/>
    <property type="match status" value="1"/>
</dbReference>
<evidence type="ECO:0000256" key="6">
    <source>
        <dbReference type="ARBA" id="ARBA00029726"/>
    </source>
</evidence>
<evidence type="ECO:0000256" key="4">
    <source>
        <dbReference type="ARBA" id="ARBA00013275"/>
    </source>
</evidence>
<evidence type="ECO:0000313" key="14">
    <source>
        <dbReference type="Proteomes" id="UP000515152"/>
    </source>
</evidence>
<evidence type="ECO:0000256" key="5">
    <source>
        <dbReference type="ARBA" id="ARBA00023098"/>
    </source>
</evidence>
<dbReference type="KEGG" id="char:105912390"/>
<comment type="catalytic activity">
    <reaction evidence="10">
        <text>propanoate + ATP + CoA = propanoyl-CoA + AMP + diphosphate</text>
        <dbReference type="Rhea" id="RHEA:20373"/>
        <dbReference type="ChEBI" id="CHEBI:17272"/>
        <dbReference type="ChEBI" id="CHEBI:30616"/>
        <dbReference type="ChEBI" id="CHEBI:33019"/>
        <dbReference type="ChEBI" id="CHEBI:57287"/>
        <dbReference type="ChEBI" id="CHEBI:57392"/>
        <dbReference type="ChEBI" id="CHEBI:456215"/>
        <dbReference type="EC" id="6.2.1.17"/>
    </reaction>
    <physiologicalReaction direction="left-to-right" evidence="10">
        <dbReference type="Rhea" id="RHEA:20374"/>
    </physiologicalReaction>
</comment>
<dbReference type="EC" id="6.2.1.1" evidence="4"/>
<evidence type="ECO:0000256" key="8">
    <source>
        <dbReference type="ARBA" id="ARBA00042755"/>
    </source>
</evidence>
<dbReference type="RefSeq" id="XP_031438982.1">
    <property type="nucleotide sequence ID" value="XM_031583122.2"/>
</dbReference>
<accession>A0A6P8GTX4</accession>
<dbReference type="PANTHER" id="PTHR43347">
    <property type="entry name" value="ACYL-COA SYNTHETASE"/>
    <property type="match status" value="1"/>
</dbReference>
<name>A0A6P8GTX4_CLUHA</name>
<evidence type="ECO:0000313" key="15">
    <source>
        <dbReference type="RefSeq" id="XP_031438982.1"/>
    </source>
</evidence>
<keyword evidence="5" id="KW-0443">Lipid metabolism</keyword>
<dbReference type="AlphaFoldDB" id="A0A6P8GTX4"/>
<evidence type="ECO:0000256" key="9">
    <source>
        <dbReference type="ARBA" id="ARBA00047935"/>
    </source>
</evidence>
<evidence type="ECO:0000256" key="1">
    <source>
        <dbReference type="ARBA" id="ARBA00001884"/>
    </source>
</evidence>
<dbReference type="OrthoDB" id="10253869at2759"/>
<gene>
    <name evidence="15" type="primary">acss3</name>
</gene>
<dbReference type="GO" id="GO:0050218">
    <property type="term" value="F:propionate-CoA ligase activity"/>
    <property type="evidence" value="ECO:0007669"/>
    <property type="project" value="UniProtKB-EC"/>
</dbReference>
<feature type="domain" description="AMP-dependent synthetase/ligase" evidence="11">
    <location>
        <begin position="156"/>
        <end position="536"/>
    </location>
</feature>
<dbReference type="CDD" id="cd05967">
    <property type="entry name" value="PrpE"/>
    <property type="match status" value="1"/>
</dbReference>
<dbReference type="Pfam" id="PF00501">
    <property type="entry name" value="AMP-binding"/>
    <property type="match status" value="1"/>
</dbReference>
<dbReference type="Gene3D" id="3.40.50.12780">
    <property type="entry name" value="N-terminal domain of ligase-like"/>
    <property type="match status" value="1"/>
</dbReference>
<dbReference type="PROSITE" id="PS00455">
    <property type="entry name" value="AMP_BINDING"/>
    <property type="match status" value="1"/>
</dbReference>
<dbReference type="InterPro" id="IPR045851">
    <property type="entry name" value="AMP-bd_C_sf"/>
</dbReference>
<dbReference type="InterPro" id="IPR020845">
    <property type="entry name" value="AMP-binding_CS"/>
</dbReference>
<dbReference type="GO" id="GO:0006629">
    <property type="term" value="P:lipid metabolic process"/>
    <property type="evidence" value="ECO:0007669"/>
    <property type="project" value="UniProtKB-KW"/>
</dbReference>
<protein>
    <recommendedName>
        <fullName evidence="7">Acyl-CoA synthetase short-chain family member 3, mitochondrial</fullName>
        <ecNumber evidence="4">6.2.1.1</ecNumber>
        <ecNumber evidence="3">6.2.1.17</ecNumber>
    </recommendedName>
    <alternativeName>
        <fullName evidence="8">Acetate--CoA ligase 3</fullName>
    </alternativeName>
    <alternativeName>
        <fullName evidence="6">Propionate--CoA ligase</fullName>
    </alternativeName>
</protein>
<evidence type="ECO:0000256" key="3">
    <source>
        <dbReference type="ARBA" id="ARBA00012985"/>
    </source>
</evidence>
<dbReference type="Gene3D" id="3.30.300.30">
    <property type="match status" value="1"/>
</dbReference>